<evidence type="ECO:0000256" key="3">
    <source>
        <dbReference type="ARBA" id="ARBA00022679"/>
    </source>
</evidence>
<dbReference type="PANTHER" id="PTHR43179:SF12">
    <property type="entry name" value="GALACTOFURANOSYLTRANSFERASE GLFT2"/>
    <property type="match status" value="1"/>
</dbReference>
<dbReference type="RefSeq" id="WP_171162941.1">
    <property type="nucleotide sequence ID" value="NZ_CP053073.1"/>
</dbReference>
<dbReference type="InterPro" id="IPR029044">
    <property type="entry name" value="Nucleotide-diphossugar_trans"/>
</dbReference>
<gene>
    <name evidence="5" type="ORF">DSM104440_02382</name>
</gene>
<sequence>MIDVIVPVYRGLGPTQRCLESVIAASGSTLHELIVIDDESPEPQITQWLSTFAREHRVALRRHEKNRGFVATVNEGMALHPTRDVVLLNADTEVPRGWLDRLAAHARGANVGTVTPFSNNATICSYPRFCENNELPAGMDTHSLDAAFHAANAGRSVDILTAVGFCMYIRRECLDRVGLFDFERYGQGYGEEVDFCMRASRAGFRHLLAGDLFVYHQGEVSFGNTGVERRAQAQRTVDTLYPEFQPTVRAFVQADPPRPLREAVDRQRGVSSSR</sequence>
<feature type="domain" description="Glycosyltransferase 2-like" evidence="4">
    <location>
        <begin position="4"/>
        <end position="175"/>
    </location>
</feature>
<dbReference type="EMBL" id="CP053073">
    <property type="protein sequence ID" value="QJR15560.1"/>
    <property type="molecule type" value="Genomic_DNA"/>
</dbReference>
<evidence type="ECO:0000256" key="2">
    <source>
        <dbReference type="ARBA" id="ARBA00022676"/>
    </source>
</evidence>
<accession>A0A6M4H7M1</accession>
<dbReference type="AlphaFoldDB" id="A0A6M4H7M1"/>
<name>A0A6M4H7M1_9PROT</name>
<keyword evidence="3" id="KW-0808">Transferase</keyword>
<protein>
    <recommendedName>
        <fullName evidence="4">Glycosyltransferase 2-like domain-containing protein</fullName>
    </recommendedName>
</protein>
<dbReference type="GO" id="GO:0016757">
    <property type="term" value="F:glycosyltransferase activity"/>
    <property type="evidence" value="ECO:0007669"/>
    <property type="project" value="UniProtKB-KW"/>
</dbReference>
<dbReference type="InterPro" id="IPR001173">
    <property type="entry name" value="Glyco_trans_2-like"/>
</dbReference>
<dbReference type="InParanoid" id="A0A6M4H7M1"/>
<keyword evidence="2" id="KW-0328">Glycosyltransferase</keyword>
<dbReference type="Gene3D" id="3.90.550.10">
    <property type="entry name" value="Spore Coat Polysaccharide Biosynthesis Protein SpsA, Chain A"/>
    <property type="match status" value="1"/>
</dbReference>
<dbReference type="SUPFAM" id="SSF53448">
    <property type="entry name" value="Nucleotide-diphospho-sugar transferases"/>
    <property type="match status" value="1"/>
</dbReference>
<dbReference type="KEGG" id="upl:DSM104440_02382"/>
<evidence type="ECO:0000256" key="1">
    <source>
        <dbReference type="ARBA" id="ARBA00006739"/>
    </source>
</evidence>
<dbReference type="PANTHER" id="PTHR43179">
    <property type="entry name" value="RHAMNOSYLTRANSFERASE WBBL"/>
    <property type="match status" value="1"/>
</dbReference>
<comment type="similarity">
    <text evidence="1">Belongs to the glycosyltransferase 2 family.</text>
</comment>
<evidence type="ECO:0000313" key="5">
    <source>
        <dbReference type="EMBL" id="QJR15560.1"/>
    </source>
</evidence>
<evidence type="ECO:0000313" key="6">
    <source>
        <dbReference type="Proteomes" id="UP000503096"/>
    </source>
</evidence>
<dbReference type="Pfam" id="PF00535">
    <property type="entry name" value="Glycos_transf_2"/>
    <property type="match status" value="1"/>
</dbReference>
<proteinExistence type="inferred from homology"/>
<organism evidence="5 6">
    <name type="scientific">Usitatibacter palustris</name>
    <dbReference type="NCBI Taxonomy" id="2732487"/>
    <lineage>
        <taxon>Bacteria</taxon>
        <taxon>Pseudomonadati</taxon>
        <taxon>Pseudomonadota</taxon>
        <taxon>Betaproteobacteria</taxon>
        <taxon>Nitrosomonadales</taxon>
        <taxon>Usitatibacteraceae</taxon>
        <taxon>Usitatibacter</taxon>
    </lineage>
</organism>
<evidence type="ECO:0000259" key="4">
    <source>
        <dbReference type="Pfam" id="PF00535"/>
    </source>
</evidence>
<reference evidence="5 6" key="1">
    <citation type="submission" date="2020-04" db="EMBL/GenBank/DDBJ databases">
        <title>Usitatibacter rugosus gen. nov., sp. nov. and Usitatibacter palustris sp. nov., novel members of Usitatibacteraceae fam. nov. within the order Nitrosomonadales isolated from soil.</title>
        <authorList>
            <person name="Huber K.J."/>
            <person name="Neumann-Schaal M."/>
            <person name="Geppert A."/>
            <person name="Luckner M."/>
            <person name="Wanner G."/>
            <person name="Overmann J."/>
        </authorList>
    </citation>
    <scope>NUCLEOTIDE SEQUENCE [LARGE SCALE GENOMIC DNA]</scope>
    <source>
        <strain evidence="5 6">Swamp67</strain>
    </source>
</reference>
<dbReference type="Proteomes" id="UP000503096">
    <property type="component" value="Chromosome"/>
</dbReference>
<keyword evidence="6" id="KW-1185">Reference proteome</keyword>